<keyword evidence="2" id="KW-1185">Reference proteome</keyword>
<accession>A0A2N3VD43</accession>
<proteinExistence type="predicted"/>
<sequence length="138" mass="15549">MFGRAHHPRARRRFRPQPSGTALRQLCVTAYLATEPHTMLRGYPPGMTLVLTDRFLVNVSARNTDVEILHDMFASFDDRAVTEHANAVRDGRPDTYDHSTRRGYSPARRRLMVGDVIALGSRHYACTALGWLHVPPPG</sequence>
<protein>
    <submittedName>
        <fullName evidence="1">Uncharacterized protein</fullName>
    </submittedName>
</protein>
<reference evidence="1 2" key="1">
    <citation type="submission" date="2017-12" db="EMBL/GenBank/DDBJ databases">
        <title>Sequencing the genomes of 1000 Actinobacteria strains.</title>
        <authorList>
            <person name="Klenk H.-P."/>
        </authorList>
    </citation>
    <scope>NUCLEOTIDE SEQUENCE [LARGE SCALE GENOMIC DNA]</scope>
    <source>
        <strain evidence="1 2">DSM 44489</strain>
    </source>
</reference>
<comment type="caution">
    <text evidence="1">The sequence shown here is derived from an EMBL/GenBank/DDBJ whole genome shotgun (WGS) entry which is preliminary data.</text>
</comment>
<dbReference type="EMBL" id="PJMW01000002">
    <property type="protein sequence ID" value="PKV79564.1"/>
    <property type="molecule type" value="Genomic_DNA"/>
</dbReference>
<evidence type="ECO:0000313" key="2">
    <source>
        <dbReference type="Proteomes" id="UP000233766"/>
    </source>
</evidence>
<evidence type="ECO:0000313" key="1">
    <source>
        <dbReference type="EMBL" id="PKV79564.1"/>
    </source>
</evidence>
<dbReference type="AlphaFoldDB" id="A0A2N3VD43"/>
<gene>
    <name evidence="1" type="ORF">ATK86_3960</name>
</gene>
<dbReference type="Proteomes" id="UP000233766">
    <property type="component" value="Unassembled WGS sequence"/>
</dbReference>
<organism evidence="1 2">
    <name type="scientific">Nocardia fluminea</name>
    <dbReference type="NCBI Taxonomy" id="134984"/>
    <lineage>
        <taxon>Bacteria</taxon>
        <taxon>Bacillati</taxon>
        <taxon>Actinomycetota</taxon>
        <taxon>Actinomycetes</taxon>
        <taxon>Mycobacteriales</taxon>
        <taxon>Nocardiaceae</taxon>
        <taxon>Nocardia</taxon>
    </lineage>
</organism>
<name>A0A2N3VD43_9NOCA</name>